<dbReference type="EMBL" id="CP013188">
    <property type="protein sequence ID" value="ALO44523.1"/>
    <property type="molecule type" value="Genomic_DNA"/>
</dbReference>
<gene>
    <name evidence="2" type="ORF">PP2015_4055</name>
</gene>
<name>A0A0S2K843_9GAMM</name>
<reference evidence="2 3" key="1">
    <citation type="submission" date="2015-11" db="EMBL/GenBank/DDBJ databases">
        <authorList>
            <person name="Zhang Y."/>
            <person name="Guo Z."/>
        </authorList>
    </citation>
    <scope>NUCLEOTIDE SEQUENCE [LARGE SCALE GENOMIC DNA]</scope>
    <source>
        <strain evidence="2 3">KCTC 12086</strain>
    </source>
</reference>
<evidence type="ECO:0000313" key="2">
    <source>
        <dbReference type="EMBL" id="ALO44523.1"/>
    </source>
</evidence>
<dbReference type="PATRIC" id="fig|161398.10.peg.4158"/>
<evidence type="ECO:0000313" key="3">
    <source>
        <dbReference type="Proteomes" id="UP000061457"/>
    </source>
</evidence>
<sequence length="251" mass="27895">MRKLTCLVLPFALATISGCSTETTESDNVKTRAIWSNIYVTSGGYDSRVIAELNLTDEFGNNISLSSSDKLEASVGSDTKTLEKHTDVFDVDYRAIFDEHSENTQYVVNFVRSEDNVTLTNTLTMPAPFEILAPQKSQSFSNSEQLVIEWSNHSTADKLDVTLSSTCKLKDGGTQGNAEKFENVTDDGKLTIDLDTLDMFKDENLNTRQNCSVNLLVERFRLGSVDSNYASGSKSRASQQRRLDDITITLR</sequence>
<keyword evidence="1" id="KW-0732">Signal</keyword>
<dbReference type="Proteomes" id="UP000061457">
    <property type="component" value="Chromosome II"/>
</dbReference>
<dbReference type="STRING" id="161398.PP2015_4055"/>
<dbReference type="PROSITE" id="PS51257">
    <property type="entry name" value="PROKAR_LIPOPROTEIN"/>
    <property type="match status" value="1"/>
</dbReference>
<dbReference type="RefSeq" id="WP_058032372.1">
    <property type="nucleotide sequence ID" value="NZ_CP013188.1"/>
</dbReference>
<feature type="signal peptide" evidence="1">
    <location>
        <begin position="1"/>
        <end position="21"/>
    </location>
</feature>
<organism evidence="2 3">
    <name type="scientific">Pseudoalteromonas phenolica</name>
    <dbReference type="NCBI Taxonomy" id="161398"/>
    <lineage>
        <taxon>Bacteria</taxon>
        <taxon>Pseudomonadati</taxon>
        <taxon>Pseudomonadota</taxon>
        <taxon>Gammaproteobacteria</taxon>
        <taxon>Alteromonadales</taxon>
        <taxon>Pseudoalteromonadaceae</taxon>
        <taxon>Pseudoalteromonas</taxon>
    </lineage>
</organism>
<protein>
    <submittedName>
        <fullName evidence="2">Lipoprotein</fullName>
    </submittedName>
</protein>
<dbReference type="KEGG" id="pphe:PP2015_4055"/>
<dbReference type="OrthoDB" id="6307791at2"/>
<keyword evidence="2" id="KW-0449">Lipoprotein</keyword>
<feature type="chain" id="PRO_5006601275" evidence="1">
    <location>
        <begin position="22"/>
        <end position="251"/>
    </location>
</feature>
<evidence type="ECO:0000256" key="1">
    <source>
        <dbReference type="SAM" id="SignalP"/>
    </source>
</evidence>
<dbReference type="AlphaFoldDB" id="A0A0S2K843"/>
<keyword evidence="3" id="KW-1185">Reference proteome</keyword>
<proteinExistence type="predicted"/>
<accession>A0A0S2K843</accession>